<dbReference type="EMBL" id="JABAHT010000253">
    <property type="protein sequence ID" value="KAF4659849.1"/>
    <property type="molecule type" value="Genomic_DNA"/>
</dbReference>
<dbReference type="Gene3D" id="1.20.1050.10">
    <property type="match status" value="1"/>
</dbReference>
<dbReference type="InterPro" id="IPR010987">
    <property type="entry name" value="Glutathione-S-Trfase_C-like"/>
</dbReference>
<dbReference type="SUPFAM" id="SSF52833">
    <property type="entry name" value="Thioredoxin-like"/>
    <property type="match status" value="1"/>
</dbReference>
<dbReference type="Proteomes" id="UP000570595">
    <property type="component" value="Unassembled WGS sequence"/>
</dbReference>
<dbReference type="SFLD" id="SFLDS00019">
    <property type="entry name" value="Glutathione_Transferase_(cytos"/>
    <property type="match status" value="1"/>
</dbReference>
<dbReference type="InterPro" id="IPR040079">
    <property type="entry name" value="Glutathione_S-Trfase"/>
</dbReference>
<accession>A0A7J6M0E0</accession>
<feature type="domain" description="GST C-terminal" evidence="3">
    <location>
        <begin position="700"/>
        <end position="825"/>
    </location>
</feature>
<evidence type="ECO:0000256" key="1">
    <source>
        <dbReference type="SAM" id="MobiDB-lite"/>
    </source>
</evidence>
<dbReference type="GO" id="GO:0006749">
    <property type="term" value="P:glutathione metabolic process"/>
    <property type="evidence" value="ECO:0007669"/>
    <property type="project" value="TreeGrafter"/>
</dbReference>
<dbReference type="InterPro" id="IPR004045">
    <property type="entry name" value="Glutathione_S-Trfase_N"/>
</dbReference>
<organism evidence="5 7">
    <name type="scientific">Perkinsus olseni</name>
    <name type="common">Perkinsus atlanticus</name>
    <dbReference type="NCBI Taxonomy" id="32597"/>
    <lineage>
        <taxon>Eukaryota</taxon>
        <taxon>Sar</taxon>
        <taxon>Alveolata</taxon>
        <taxon>Perkinsozoa</taxon>
        <taxon>Perkinsea</taxon>
        <taxon>Perkinsida</taxon>
        <taxon>Perkinsidae</taxon>
        <taxon>Perkinsus</taxon>
    </lineage>
</organism>
<feature type="domain" description="GST N-terminal" evidence="2">
    <location>
        <begin position="619"/>
        <end position="698"/>
    </location>
</feature>
<dbReference type="InterPro" id="IPR004046">
    <property type="entry name" value="GST_C"/>
</dbReference>
<dbReference type="InterPro" id="IPR036249">
    <property type="entry name" value="Thioredoxin-like_sf"/>
</dbReference>
<reference evidence="6 7" key="1">
    <citation type="submission" date="2020-04" db="EMBL/GenBank/DDBJ databases">
        <title>Perkinsus olseni comparative genomics.</title>
        <authorList>
            <person name="Bogema D.R."/>
        </authorList>
    </citation>
    <scope>NUCLEOTIDE SEQUENCE [LARGE SCALE GENOMIC DNA]</scope>
    <source>
        <strain evidence="4">ATCC PRA-179</strain>
        <strain evidence="5">ATCC PRA-31</strain>
    </source>
</reference>
<dbReference type="PANTHER" id="PTHR11571">
    <property type="entry name" value="GLUTATHIONE S-TRANSFERASE"/>
    <property type="match status" value="1"/>
</dbReference>
<feature type="compositionally biased region" description="Acidic residues" evidence="1">
    <location>
        <begin position="584"/>
        <end position="598"/>
    </location>
</feature>
<dbReference type="EMBL" id="JABANN010000245">
    <property type="protein sequence ID" value="KAF4664999.1"/>
    <property type="molecule type" value="Genomic_DNA"/>
</dbReference>
<comment type="caution">
    <text evidence="5">The sequence shown here is derived from an EMBL/GenBank/DDBJ whole genome shotgun (WGS) entry which is preliminary data.</text>
</comment>
<gene>
    <name evidence="5" type="primary">GSTA4_1</name>
    <name evidence="5" type="ORF">FOL46_003922</name>
    <name evidence="4" type="ORF">FOZ61_004444</name>
</gene>
<dbReference type="OrthoDB" id="414243at2759"/>
<dbReference type="AlphaFoldDB" id="A0A7J6M0E0"/>
<keyword evidence="5" id="KW-0808">Transferase</keyword>
<dbReference type="InterPro" id="IPR036282">
    <property type="entry name" value="Glutathione-S-Trfase_C_sf"/>
</dbReference>
<evidence type="ECO:0000313" key="7">
    <source>
        <dbReference type="Proteomes" id="UP000572268"/>
    </source>
</evidence>
<evidence type="ECO:0000313" key="4">
    <source>
        <dbReference type="EMBL" id="KAF4659849.1"/>
    </source>
</evidence>
<feature type="region of interest" description="Disordered" evidence="1">
    <location>
        <begin position="584"/>
        <end position="606"/>
    </location>
</feature>
<dbReference type="InterPro" id="IPR050213">
    <property type="entry name" value="GST_superfamily"/>
</dbReference>
<dbReference type="GO" id="GO:0004364">
    <property type="term" value="F:glutathione transferase activity"/>
    <property type="evidence" value="ECO:0007669"/>
    <property type="project" value="TreeGrafter"/>
</dbReference>
<dbReference type="Pfam" id="PF02798">
    <property type="entry name" value="GST_N"/>
    <property type="match status" value="1"/>
</dbReference>
<dbReference type="PROSITE" id="PS50404">
    <property type="entry name" value="GST_NTER"/>
    <property type="match status" value="1"/>
</dbReference>
<dbReference type="SUPFAM" id="SSF47616">
    <property type="entry name" value="GST C-terminal domain-like"/>
    <property type="match status" value="1"/>
</dbReference>
<dbReference type="Pfam" id="PF14497">
    <property type="entry name" value="GST_C_3"/>
    <property type="match status" value="1"/>
</dbReference>
<protein>
    <submittedName>
        <fullName evidence="5">Glutathione S-transferase A4</fullName>
    </submittedName>
</protein>
<dbReference type="PROSITE" id="PS50405">
    <property type="entry name" value="GST_CTER"/>
    <property type="match status" value="1"/>
</dbReference>
<dbReference type="Proteomes" id="UP000572268">
    <property type="component" value="Unassembled WGS sequence"/>
</dbReference>
<evidence type="ECO:0000259" key="2">
    <source>
        <dbReference type="PROSITE" id="PS50404"/>
    </source>
</evidence>
<dbReference type="Gene3D" id="3.40.30.10">
    <property type="entry name" value="Glutaredoxin"/>
    <property type="match status" value="1"/>
</dbReference>
<sequence length="847" mass="94119">MNLLSNLEQPHNDEVSTALMRRAVSKLEGALESEVEASHLCEEAWPKLHQRLRQVGYVLLSVDADGEKGMEDPTQRVVRAAMRDGMAFEPGELEEYSGENGDLFAGAGQTVRRLLRGERQESCWCMMNALAFKAPTDLLADNSVNPLTKLIGEYYRVSGVTDFVTASMTDETLLRCWSGYAIEPDDDDDLKGRLVVPRAYYHVLTVVNVLDEDMVVRITPVKVGAGLLEREIRIRKGEVLAVTSKYSAFTVSGGGVYSCFTWPAKAYHTAEELNLDVTLYRSAAPGGLYRQVSSCSNMRTILTGCPHCMRPIGLEVEDWETSTEQSEEEEEMSSPSYAFVSLYYAPDGGEGWWEDGPDVVRSLQRLGRSLGEHCGGIPRVLLVAVHCGEDVEDELKKPFEGCWDRIIPAPRIYRNRWRFGGPHPKANPVDTELTLRPEQASQRCFDTSYPRSFGELTMLEAVRLVEFDKTAYIHPNVEVRSSKFSTVFTASATVPAVAVSGISGRAKLSPRAANGHEYRHMGVMVFEPSPGDAYRLKYIIGECEHPAEVPSSNPAADLLTRYWATASYTGVSVLPDVFVGEPSDDSEDEFYDELEDGGSDGSSPALDGEGCYYAYRHEWGDDEEDGASRGRGESVRFALALAGVEYENVFIRTRKDMLDLIPRSKYGQVPMLETPEGECLVQTGAILRYIARKFDLYGKSERKEERVDEIIEASSDAIGSGLLKAPFFVRDGMSLPDSLARGKAAYRWFRAWEEQIEAGKFIAGTSQPTVADSCALRVVEDCVEYFGVEDVLGGLPNLRAWRDKFLNVPAMVAFIKSSSRMPSPKVEETSRVYGREVGDALGWKEPY</sequence>
<proteinExistence type="predicted"/>
<evidence type="ECO:0000313" key="6">
    <source>
        <dbReference type="Proteomes" id="UP000570595"/>
    </source>
</evidence>
<name>A0A7J6M0E0_PEROL</name>
<evidence type="ECO:0000313" key="5">
    <source>
        <dbReference type="EMBL" id="KAF4664999.1"/>
    </source>
</evidence>
<evidence type="ECO:0000259" key="3">
    <source>
        <dbReference type="PROSITE" id="PS50405"/>
    </source>
</evidence>